<protein>
    <recommendedName>
        <fullName evidence="4">Malonyl-CoA:ACP transacylase (MAT) domain-containing protein</fullName>
    </recommendedName>
</protein>
<proteinExistence type="predicted"/>
<keyword evidence="1" id="KW-0808">Transferase</keyword>
<dbReference type="Proteomes" id="UP001500729">
    <property type="component" value="Unassembled WGS sequence"/>
</dbReference>
<dbReference type="SUPFAM" id="SSF52151">
    <property type="entry name" value="FabD/lysophospholipase-like"/>
    <property type="match status" value="1"/>
</dbReference>
<dbReference type="Gene3D" id="3.40.366.10">
    <property type="entry name" value="Malonyl-Coenzyme A Acyl Carrier Protein, domain 2"/>
    <property type="match status" value="1"/>
</dbReference>
<organism evidence="2 3">
    <name type="scientific">Saccharopolyspora erythraea</name>
    <name type="common">Streptomyces erythraeus</name>
    <dbReference type="NCBI Taxonomy" id="1836"/>
    <lineage>
        <taxon>Bacteria</taxon>
        <taxon>Bacillati</taxon>
        <taxon>Actinomycetota</taxon>
        <taxon>Actinomycetes</taxon>
        <taxon>Pseudonocardiales</taxon>
        <taxon>Pseudonocardiaceae</taxon>
        <taxon>Saccharopolyspora</taxon>
    </lineage>
</organism>
<evidence type="ECO:0000313" key="2">
    <source>
        <dbReference type="EMBL" id="GAA0546123.1"/>
    </source>
</evidence>
<accession>A0ABN1DKR8</accession>
<dbReference type="InterPro" id="IPR016035">
    <property type="entry name" value="Acyl_Trfase/lysoPLipase"/>
</dbReference>
<evidence type="ECO:0008006" key="4">
    <source>
        <dbReference type="Google" id="ProtNLM"/>
    </source>
</evidence>
<evidence type="ECO:0000313" key="3">
    <source>
        <dbReference type="Proteomes" id="UP001500729"/>
    </source>
</evidence>
<dbReference type="EMBL" id="BAAAGS010000041">
    <property type="protein sequence ID" value="GAA0546123.1"/>
    <property type="molecule type" value="Genomic_DNA"/>
</dbReference>
<sequence length="73" mass="8090">MDAVTDSVVTAITLAGNEDALARLADELHAEQVFAEFLSVAVPYHSARMDPIKDELLTSLEDLKRTRRVCRCT</sequence>
<evidence type="ECO:0000256" key="1">
    <source>
        <dbReference type="ARBA" id="ARBA00022679"/>
    </source>
</evidence>
<dbReference type="InterPro" id="IPR001227">
    <property type="entry name" value="Ac_transferase_dom_sf"/>
</dbReference>
<dbReference type="InterPro" id="IPR050444">
    <property type="entry name" value="Polyketide_Synthase"/>
</dbReference>
<comment type="caution">
    <text evidence="2">The sequence shown here is derived from an EMBL/GenBank/DDBJ whole genome shotgun (WGS) entry which is preliminary data.</text>
</comment>
<dbReference type="PANTHER" id="PTHR45681">
    <property type="entry name" value="POLYKETIDE SYNTHASE 44-RELATED"/>
    <property type="match status" value="1"/>
</dbReference>
<gene>
    <name evidence="2" type="ORF">GCM10009533_51210</name>
</gene>
<keyword evidence="3" id="KW-1185">Reference proteome</keyword>
<name>A0ABN1DKR8_SACER</name>
<dbReference type="PANTHER" id="PTHR45681:SF6">
    <property type="entry name" value="POLYKETIDE SYNTHASE 37"/>
    <property type="match status" value="1"/>
</dbReference>
<reference evidence="2 3" key="1">
    <citation type="journal article" date="2019" name="Int. J. Syst. Evol. Microbiol.">
        <title>The Global Catalogue of Microorganisms (GCM) 10K type strain sequencing project: providing services to taxonomists for standard genome sequencing and annotation.</title>
        <authorList>
            <consortium name="The Broad Institute Genomics Platform"/>
            <consortium name="The Broad Institute Genome Sequencing Center for Infectious Disease"/>
            <person name="Wu L."/>
            <person name="Ma J."/>
        </authorList>
    </citation>
    <scope>NUCLEOTIDE SEQUENCE [LARGE SCALE GENOMIC DNA]</scope>
    <source>
        <strain evidence="2 3">JCM 10303</strain>
    </source>
</reference>